<dbReference type="PANTHER" id="PTHR11802:SF281">
    <property type="entry name" value="CARBOXYPEPTIDASE"/>
    <property type="match status" value="1"/>
</dbReference>
<dbReference type="InterPro" id="IPR022761">
    <property type="entry name" value="Fumarate_lyase_N"/>
</dbReference>
<evidence type="ECO:0000313" key="8">
    <source>
        <dbReference type="Proteomes" id="UP000289340"/>
    </source>
</evidence>
<dbReference type="GO" id="GO:0004185">
    <property type="term" value="F:serine-type carboxypeptidase activity"/>
    <property type="evidence" value="ECO:0007669"/>
    <property type="project" value="UniProtKB-UniRule"/>
</dbReference>
<gene>
    <name evidence="7" type="ORF">D0Y65_030766</name>
</gene>
<comment type="similarity">
    <text evidence="2 4">Belongs to the peptidase S10 family.</text>
</comment>
<dbReference type="Proteomes" id="UP000289340">
    <property type="component" value="Chromosome 11"/>
</dbReference>
<evidence type="ECO:0000259" key="6">
    <source>
        <dbReference type="Pfam" id="PF00206"/>
    </source>
</evidence>
<keyword evidence="4" id="KW-0645">Protease</keyword>
<keyword evidence="4 7" id="KW-0121">Carboxypeptidase</keyword>
<dbReference type="InterPro" id="IPR046341">
    <property type="entry name" value="SET_dom_sf"/>
</dbReference>
<evidence type="ECO:0000313" key="7">
    <source>
        <dbReference type="EMBL" id="RZB81148.1"/>
    </source>
</evidence>
<comment type="caution">
    <text evidence="7">The sequence shown here is derived from an EMBL/GenBank/DDBJ whole genome shotgun (WGS) entry which is preliminary data.</text>
</comment>
<dbReference type="InterPro" id="IPR001563">
    <property type="entry name" value="Peptidase_S10"/>
</dbReference>
<dbReference type="InterPro" id="IPR008948">
    <property type="entry name" value="L-Aspartase-like"/>
</dbReference>
<dbReference type="GO" id="GO:0006508">
    <property type="term" value="P:proteolysis"/>
    <property type="evidence" value="ECO:0007669"/>
    <property type="project" value="UniProtKB-KW"/>
</dbReference>
<keyword evidence="5" id="KW-1133">Transmembrane helix</keyword>
<dbReference type="PANTHER" id="PTHR11802">
    <property type="entry name" value="SERINE PROTEASE FAMILY S10 SERINE CARBOXYPEPTIDASE"/>
    <property type="match status" value="1"/>
</dbReference>
<dbReference type="Gene3D" id="1.20.200.10">
    <property type="entry name" value="Fumarase/aspartase (Central domain)"/>
    <property type="match status" value="1"/>
</dbReference>
<proteinExistence type="inferred from homology"/>
<dbReference type="EC" id="3.4.16.-" evidence="4"/>
<dbReference type="AlphaFoldDB" id="A0A445I567"/>
<dbReference type="EMBL" id="QZWG01000011">
    <property type="protein sequence ID" value="RZB81148.1"/>
    <property type="molecule type" value="Genomic_DNA"/>
</dbReference>
<evidence type="ECO:0000256" key="5">
    <source>
        <dbReference type="SAM" id="Phobius"/>
    </source>
</evidence>
<dbReference type="GO" id="GO:0005576">
    <property type="term" value="C:extracellular region"/>
    <property type="evidence" value="ECO:0007669"/>
    <property type="project" value="UniProtKB-SubCell"/>
</dbReference>
<keyword evidence="8" id="KW-1185">Reference proteome</keyword>
<dbReference type="Pfam" id="PF00206">
    <property type="entry name" value="Lyase_1"/>
    <property type="match status" value="1"/>
</dbReference>
<keyword evidence="5" id="KW-0812">Transmembrane</keyword>
<reference evidence="7 8" key="1">
    <citation type="submission" date="2018-09" db="EMBL/GenBank/DDBJ databases">
        <title>A high-quality reference genome of wild soybean provides a powerful tool to mine soybean genomes.</title>
        <authorList>
            <person name="Xie M."/>
            <person name="Chung C.Y.L."/>
            <person name="Li M.-W."/>
            <person name="Wong F.-L."/>
            <person name="Chan T.-F."/>
            <person name="Lam H.-M."/>
        </authorList>
    </citation>
    <scope>NUCLEOTIDE SEQUENCE [LARGE SCALE GENOMIC DNA]</scope>
    <source>
        <strain evidence="8">cv. W05</strain>
        <tissue evidence="7">Hypocotyl of etiolated seedlings</tissue>
    </source>
</reference>
<keyword evidence="4" id="KW-0378">Hydrolase</keyword>
<dbReference type="PROSITE" id="PS00131">
    <property type="entry name" value="CARBOXYPEPT_SER_SER"/>
    <property type="match status" value="1"/>
</dbReference>
<dbReference type="SUPFAM" id="SSF48557">
    <property type="entry name" value="L-aspartase-like"/>
    <property type="match status" value="1"/>
</dbReference>
<dbReference type="Pfam" id="PF00450">
    <property type="entry name" value="Peptidase_S10"/>
    <property type="match status" value="1"/>
</dbReference>
<evidence type="ECO:0000256" key="2">
    <source>
        <dbReference type="ARBA" id="ARBA00009431"/>
    </source>
</evidence>
<feature type="domain" description="Fumarate lyase N-terminal" evidence="6">
    <location>
        <begin position="193"/>
        <end position="254"/>
    </location>
</feature>
<dbReference type="GO" id="GO:0005773">
    <property type="term" value="C:vacuole"/>
    <property type="evidence" value="ECO:0007669"/>
    <property type="project" value="TreeGrafter"/>
</dbReference>
<organism evidence="7 8">
    <name type="scientific">Glycine soja</name>
    <name type="common">Wild soybean</name>
    <dbReference type="NCBI Taxonomy" id="3848"/>
    <lineage>
        <taxon>Eukaryota</taxon>
        <taxon>Viridiplantae</taxon>
        <taxon>Streptophyta</taxon>
        <taxon>Embryophyta</taxon>
        <taxon>Tracheophyta</taxon>
        <taxon>Spermatophyta</taxon>
        <taxon>Magnoliopsida</taxon>
        <taxon>eudicotyledons</taxon>
        <taxon>Gunneridae</taxon>
        <taxon>Pentapetalae</taxon>
        <taxon>rosids</taxon>
        <taxon>fabids</taxon>
        <taxon>Fabales</taxon>
        <taxon>Fabaceae</taxon>
        <taxon>Papilionoideae</taxon>
        <taxon>50 kb inversion clade</taxon>
        <taxon>NPAAA clade</taxon>
        <taxon>indigoferoid/millettioid clade</taxon>
        <taxon>Phaseoleae</taxon>
        <taxon>Glycine</taxon>
        <taxon>Glycine subgen. Soja</taxon>
    </lineage>
</organism>
<dbReference type="InterPro" id="IPR029058">
    <property type="entry name" value="AB_hydrolase_fold"/>
</dbReference>
<dbReference type="PRINTS" id="PR00724">
    <property type="entry name" value="CRBOXYPTASEC"/>
</dbReference>
<evidence type="ECO:0000256" key="4">
    <source>
        <dbReference type="RuleBase" id="RU361156"/>
    </source>
</evidence>
<keyword evidence="5" id="KW-0472">Membrane</keyword>
<name>A0A445I567_GLYSO</name>
<dbReference type="InterPro" id="IPR018202">
    <property type="entry name" value="Ser_caboxypep_ser_AS"/>
</dbReference>
<evidence type="ECO:0000256" key="1">
    <source>
        <dbReference type="ARBA" id="ARBA00004613"/>
    </source>
</evidence>
<sequence>MPQSSKPTVTPLSFSLHTCYLHTHCSACFSSLPILNPNSLFYSSPPCSTALSPLYRSSAKRHLRPSAHSSNLRTALRLLLFHRPTSSSSSRLADLLSNRHILTGVMAEAIAKQRGVPNNDAILEEVTIALSTVLTNVMEVHNNEWRALGISVFYHIFSWINHSCSPNACYHFVLSSSSHSKEAKLGIAPHLQSIEFKDIVNIGRTHTQDATPLTLGFTTQVKYGIDRVIDTLSCMYQLAQGGTAVGTGLNTKKGSRRASPGAAVKLCLGDLLVMVANVLYLESPAGVGFSYSSNTSFYTLVTDEITAGDNLIFLPRWFTEFPEYSKNDFFITGESYAGHYAPQLAQLIVQTKTNFNLKGVAIGNPLMEFDTDLNSKAEFFWSHGLISDSTYNLFTRVCNYFTIRRQTIQGLLETSLALGITTLATHGEKKWHHNYRCDRGTLFSSCFKIDGSLNSIAPQMLMIKPSMRKKWHFSLVVILFLGLLLECFLQGFALFLVPGPAARVFSSRLCLISFPPEMKNGGIDPNQKLDSN</sequence>
<feature type="transmembrane region" description="Helical" evidence="5">
    <location>
        <begin position="471"/>
        <end position="497"/>
    </location>
</feature>
<dbReference type="SUPFAM" id="SSF53474">
    <property type="entry name" value="alpha/beta-Hydrolases"/>
    <property type="match status" value="1"/>
</dbReference>
<protein>
    <recommendedName>
        <fullName evidence="4">Carboxypeptidase</fullName>
        <ecNumber evidence="4">3.4.16.-</ecNumber>
    </recommendedName>
</protein>
<evidence type="ECO:0000256" key="3">
    <source>
        <dbReference type="ARBA" id="ARBA00022525"/>
    </source>
</evidence>
<dbReference type="Gene3D" id="3.40.50.1820">
    <property type="entry name" value="alpha/beta hydrolase"/>
    <property type="match status" value="1"/>
</dbReference>
<keyword evidence="3" id="KW-0964">Secreted</keyword>
<dbReference type="Gene3D" id="2.170.270.10">
    <property type="entry name" value="SET domain"/>
    <property type="match status" value="1"/>
</dbReference>
<comment type="subcellular location">
    <subcellularLocation>
        <location evidence="1">Secreted</location>
    </subcellularLocation>
</comment>
<accession>A0A445I567</accession>